<sequence length="349" mass="36906">MQHDSTKIDGPTVLLTGAAGVIGRAIARELTGFRVIGLVRAGGDPGTVAGVCELVPIDLTHPKLGLARPEWRRLASEADIIVHSGALAEWGRPWPEYRAANVEGTARVVELAQAAGAPIHQLSTVMVLAGLLGALDSLSEGNVLVSYARSKLEAERVVAESGVPHSVFRPTSLVGDSVTGASSAPQIVQQIADWFCRGRAPYFPAHPDNRIDLVPLDVTARAVAAAVANGELGQHYWLSYGDAALTAAEVVEVMAAHAAERGRTIAAVPVVDPAGPLPIPFERVAPTARAYLRVLTDLSEMTRTWGGVLPTSLPLLRERFGIPDADIGQALRASLRYWADRRTAVADTG</sequence>
<dbReference type="Gene3D" id="3.40.50.720">
    <property type="entry name" value="NAD(P)-binding Rossmann-like Domain"/>
    <property type="match status" value="1"/>
</dbReference>
<keyword evidence="3" id="KW-1185">Reference proteome</keyword>
<reference evidence="2" key="1">
    <citation type="submission" date="2022-06" db="EMBL/GenBank/DDBJ databases">
        <title>Novel species in genus nocardia.</title>
        <authorList>
            <person name="Li F."/>
        </authorList>
    </citation>
    <scope>NUCLEOTIDE SEQUENCE</scope>
    <source>
        <strain evidence="2">CDC141</strain>
    </source>
</reference>
<dbReference type="SUPFAM" id="SSF51735">
    <property type="entry name" value="NAD(P)-binding Rossmann-fold domains"/>
    <property type="match status" value="1"/>
</dbReference>
<dbReference type="GO" id="GO:0005737">
    <property type="term" value="C:cytoplasm"/>
    <property type="evidence" value="ECO:0007669"/>
    <property type="project" value="TreeGrafter"/>
</dbReference>
<dbReference type="PANTHER" id="PTHR48079:SF6">
    <property type="entry name" value="NAD(P)-BINDING DOMAIN-CONTAINING PROTEIN-RELATED"/>
    <property type="match status" value="1"/>
</dbReference>
<dbReference type="EMBL" id="JAMRXG010000005">
    <property type="protein sequence ID" value="MCM6774560.1"/>
    <property type="molecule type" value="Genomic_DNA"/>
</dbReference>
<dbReference type="InterPro" id="IPR013120">
    <property type="entry name" value="FAR_NAD-bd"/>
</dbReference>
<protein>
    <submittedName>
        <fullName evidence="2">SDR family oxidoreductase</fullName>
    </submittedName>
</protein>
<dbReference type="AlphaFoldDB" id="A0A9X2E6J0"/>
<comment type="caution">
    <text evidence="2">The sequence shown here is derived from an EMBL/GenBank/DDBJ whole genome shotgun (WGS) entry which is preliminary data.</text>
</comment>
<accession>A0A9X2E6J0</accession>
<dbReference type="InterPro" id="IPR051783">
    <property type="entry name" value="NAD(P)-dependent_oxidoreduct"/>
</dbReference>
<dbReference type="PANTHER" id="PTHR48079">
    <property type="entry name" value="PROTEIN YEEZ"/>
    <property type="match status" value="1"/>
</dbReference>
<dbReference type="InterPro" id="IPR036291">
    <property type="entry name" value="NAD(P)-bd_dom_sf"/>
</dbReference>
<proteinExistence type="predicted"/>
<dbReference type="Proteomes" id="UP001139157">
    <property type="component" value="Unassembled WGS sequence"/>
</dbReference>
<dbReference type="Pfam" id="PF07993">
    <property type="entry name" value="NAD_binding_4"/>
    <property type="match status" value="1"/>
</dbReference>
<evidence type="ECO:0000313" key="2">
    <source>
        <dbReference type="EMBL" id="MCM6774560.1"/>
    </source>
</evidence>
<feature type="domain" description="Thioester reductase (TE)" evidence="1">
    <location>
        <begin position="54"/>
        <end position="223"/>
    </location>
</feature>
<dbReference type="RefSeq" id="WP_251912279.1">
    <property type="nucleotide sequence ID" value="NZ_JAMRXG010000005.1"/>
</dbReference>
<name>A0A9X2E6J0_9NOCA</name>
<organism evidence="2 3">
    <name type="scientific">Nocardia pulmonis</name>
    <dbReference type="NCBI Taxonomy" id="2951408"/>
    <lineage>
        <taxon>Bacteria</taxon>
        <taxon>Bacillati</taxon>
        <taxon>Actinomycetota</taxon>
        <taxon>Actinomycetes</taxon>
        <taxon>Mycobacteriales</taxon>
        <taxon>Nocardiaceae</taxon>
        <taxon>Nocardia</taxon>
    </lineage>
</organism>
<gene>
    <name evidence="2" type="ORF">NDR86_13865</name>
</gene>
<evidence type="ECO:0000259" key="1">
    <source>
        <dbReference type="Pfam" id="PF07993"/>
    </source>
</evidence>
<dbReference type="GO" id="GO:0004029">
    <property type="term" value="F:aldehyde dehydrogenase (NAD+) activity"/>
    <property type="evidence" value="ECO:0007669"/>
    <property type="project" value="TreeGrafter"/>
</dbReference>
<evidence type="ECO:0000313" key="3">
    <source>
        <dbReference type="Proteomes" id="UP001139157"/>
    </source>
</evidence>